<dbReference type="Pfam" id="PF00106">
    <property type="entry name" value="adh_short"/>
    <property type="match status" value="1"/>
</dbReference>
<proteinExistence type="inferred from homology"/>
<accession>A0ABM1F935</accession>
<dbReference type="GeneID" id="106820876"/>
<keyword evidence="4" id="KW-0812">Transmembrane</keyword>
<dbReference type="Proteomes" id="UP000695022">
    <property type="component" value="Unplaced"/>
</dbReference>
<evidence type="ECO:0000256" key="2">
    <source>
        <dbReference type="ARBA" id="ARBA00023002"/>
    </source>
</evidence>
<keyword evidence="4" id="KW-1133">Transmembrane helix</keyword>
<dbReference type="PANTHER" id="PTHR43899">
    <property type="entry name" value="RH59310P"/>
    <property type="match status" value="1"/>
</dbReference>
<dbReference type="PRINTS" id="PR00080">
    <property type="entry name" value="SDRFAMILY"/>
</dbReference>
<evidence type="ECO:0000313" key="6">
    <source>
        <dbReference type="RefSeq" id="XP_014680956.1"/>
    </source>
</evidence>
<evidence type="ECO:0000313" key="5">
    <source>
        <dbReference type="Proteomes" id="UP000695022"/>
    </source>
</evidence>
<sequence>MGSSCMHAFAVIGIVCTAAISLAILLFVWRLVKVYVLARPLKLHADLKEMGSWAVVTALKVSCHVTKATDGIGKQYALHLAELGLNIVLVGRSPEKLKATEDEVRARGNVQVKTVVVDCSGGREIYADVERELSELEIGVLVNNVGMAYPGLYSDFLAISRDYHADMINVNNLSYVMMTHIVLPQMISRKRGTIVNISSDSARVPYPFLATYSATKAFVDFLTRSLETELQGTGVIIQGVLPGFVATKMSLEDVSFYCPSASVYVRSALTTIGVQSRTSGYLVHALQVLLMKIVPDFVVFKFIKLEMEKRMSHPKLT</sequence>
<dbReference type="InterPro" id="IPR002347">
    <property type="entry name" value="SDR_fam"/>
</dbReference>
<evidence type="ECO:0000256" key="1">
    <source>
        <dbReference type="ARBA" id="ARBA00006484"/>
    </source>
</evidence>
<dbReference type="PRINTS" id="PR00081">
    <property type="entry name" value="GDHRDH"/>
</dbReference>
<organism evidence="5 6">
    <name type="scientific">Priapulus caudatus</name>
    <name type="common">Priapulid worm</name>
    <dbReference type="NCBI Taxonomy" id="37621"/>
    <lineage>
        <taxon>Eukaryota</taxon>
        <taxon>Metazoa</taxon>
        <taxon>Ecdysozoa</taxon>
        <taxon>Scalidophora</taxon>
        <taxon>Priapulida</taxon>
        <taxon>Priapulimorpha</taxon>
        <taxon>Priapulimorphida</taxon>
        <taxon>Priapulidae</taxon>
        <taxon>Priapulus</taxon>
    </lineage>
</organism>
<dbReference type="CDD" id="cd05356">
    <property type="entry name" value="17beta-HSD1_like_SDR_c"/>
    <property type="match status" value="1"/>
</dbReference>
<dbReference type="PANTHER" id="PTHR43899:SF13">
    <property type="entry name" value="RH59310P"/>
    <property type="match status" value="1"/>
</dbReference>
<comment type="similarity">
    <text evidence="1 3">Belongs to the short-chain dehydrogenases/reductases (SDR) family.</text>
</comment>
<evidence type="ECO:0000256" key="3">
    <source>
        <dbReference type="RuleBase" id="RU000363"/>
    </source>
</evidence>
<dbReference type="Gene3D" id="3.40.50.720">
    <property type="entry name" value="NAD(P)-binding Rossmann-like Domain"/>
    <property type="match status" value="1"/>
</dbReference>
<dbReference type="InterPro" id="IPR036291">
    <property type="entry name" value="NAD(P)-bd_dom_sf"/>
</dbReference>
<reference evidence="6" key="1">
    <citation type="submission" date="2025-08" db="UniProtKB">
        <authorList>
            <consortium name="RefSeq"/>
        </authorList>
    </citation>
    <scope>IDENTIFICATION</scope>
</reference>
<dbReference type="SUPFAM" id="SSF51735">
    <property type="entry name" value="NAD(P)-binding Rossmann-fold domains"/>
    <property type="match status" value="1"/>
</dbReference>
<keyword evidence="5" id="KW-1185">Reference proteome</keyword>
<protein>
    <submittedName>
        <fullName evidence="6">Inactive hydroxysteroid dehydrogenase-like protein 1</fullName>
    </submittedName>
</protein>
<dbReference type="InterPro" id="IPR051019">
    <property type="entry name" value="VLCFA-Steroid_DH"/>
</dbReference>
<gene>
    <name evidence="6" type="primary">LOC106820876</name>
</gene>
<dbReference type="PIRSF" id="PIRSF000126">
    <property type="entry name" value="11-beta-HSD1"/>
    <property type="match status" value="1"/>
</dbReference>
<keyword evidence="2" id="KW-0560">Oxidoreductase</keyword>
<evidence type="ECO:0000256" key="4">
    <source>
        <dbReference type="SAM" id="Phobius"/>
    </source>
</evidence>
<feature type="transmembrane region" description="Helical" evidence="4">
    <location>
        <begin position="6"/>
        <end position="32"/>
    </location>
</feature>
<name>A0ABM1F935_PRICU</name>
<dbReference type="RefSeq" id="XP_014680956.1">
    <property type="nucleotide sequence ID" value="XM_014825470.1"/>
</dbReference>
<keyword evidence="4" id="KW-0472">Membrane</keyword>